<protein>
    <submittedName>
        <fullName evidence="2">Uncharacterized protein</fullName>
    </submittedName>
</protein>
<dbReference type="EMBL" id="DPBP01000042">
    <property type="protein sequence ID" value="HCE18435.1"/>
    <property type="molecule type" value="Genomic_DNA"/>
</dbReference>
<keyword evidence="1" id="KW-0472">Membrane</keyword>
<dbReference type="STRING" id="229919.GCA_001050195_00320"/>
<accession>A0A3D1JJM8</accession>
<reference evidence="2 3" key="1">
    <citation type="journal article" date="2018" name="Nat. Biotechnol.">
        <title>A standardized bacterial taxonomy based on genome phylogeny substantially revises the tree of life.</title>
        <authorList>
            <person name="Parks D.H."/>
            <person name="Chuvochina M."/>
            <person name="Waite D.W."/>
            <person name="Rinke C."/>
            <person name="Skarshewski A."/>
            <person name="Chaumeil P.A."/>
            <person name="Hugenholtz P."/>
        </authorList>
    </citation>
    <scope>NUCLEOTIDE SEQUENCE [LARGE SCALE GENOMIC DNA]</scope>
    <source>
        <strain evidence="2">UBA8781</strain>
    </source>
</reference>
<comment type="caution">
    <text evidence="2">The sequence shown here is derived from an EMBL/GenBank/DDBJ whole genome shotgun (WGS) entry which is preliminary data.</text>
</comment>
<feature type="transmembrane region" description="Helical" evidence="1">
    <location>
        <begin position="45"/>
        <end position="60"/>
    </location>
</feature>
<name>A0A3D1JJM8_9CHLR</name>
<dbReference type="Proteomes" id="UP000264141">
    <property type="component" value="Unassembled WGS sequence"/>
</dbReference>
<evidence type="ECO:0000256" key="1">
    <source>
        <dbReference type="SAM" id="Phobius"/>
    </source>
</evidence>
<sequence>MKLLAPWLSHGSKFKARFRQWAPYALLFILWIIYLIVHFHFGPKVIGVFFSGLALMLVLLRREWKPLLVAMFAAVVLLTTGVVDTWAALHDSAINLAMNITDLVPVLNMPGSGLEVVPQEPRQAAELLAEAGASSYRLSPALIKDALVQQRIVEVIWPLRLEPTSP</sequence>
<feature type="transmembrane region" description="Helical" evidence="1">
    <location>
        <begin position="21"/>
        <end position="39"/>
    </location>
</feature>
<proteinExistence type="predicted"/>
<organism evidence="2 3">
    <name type="scientific">Anaerolinea thermolimosa</name>
    <dbReference type="NCBI Taxonomy" id="229919"/>
    <lineage>
        <taxon>Bacteria</taxon>
        <taxon>Bacillati</taxon>
        <taxon>Chloroflexota</taxon>
        <taxon>Anaerolineae</taxon>
        <taxon>Anaerolineales</taxon>
        <taxon>Anaerolineaceae</taxon>
        <taxon>Anaerolinea</taxon>
    </lineage>
</organism>
<dbReference type="AlphaFoldDB" id="A0A3D1JJM8"/>
<keyword evidence="1" id="KW-0812">Transmembrane</keyword>
<feature type="transmembrane region" description="Helical" evidence="1">
    <location>
        <begin position="67"/>
        <end position="89"/>
    </location>
</feature>
<gene>
    <name evidence="2" type="ORF">DEQ80_11295</name>
</gene>
<keyword evidence="1" id="KW-1133">Transmembrane helix</keyword>
<evidence type="ECO:0000313" key="2">
    <source>
        <dbReference type="EMBL" id="HCE18435.1"/>
    </source>
</evidence>
<evidence type="ECO:0000313" key="3">
    <source>
        <dbReference type="Proteomes" id="UP000264141"/>
    </source>
</evidence>